<dbReference type="Proteomes" id="UP000614609">
    <property type="component" value="Unassembled WGS sequence"/>
</dbReference>
<accession>A0A830FZ58</accession>
<proteinExistence type="predicted"/>
<evidence type="ECO:0000313" key="1">
    <source>
        <dbReference type="EMBL" id="GGM66282.1"/>
    </source>
</evidence>
<reference evidence="1" key="1">
    <citation type="journal article" date="2014" name="Int. J. Syst. Evol. Microbiol.">
        <title>Complete genome sequence of Corynebacterium casei LMG S-19264T (=DSM 44701T), isolated from a smear-ripened cheese.</title>
        <authorList>
            <consortium name="US DOE Joint Genome Institute (JGI-PGF)"/>
            <person name="Walter F."/>
            <person name="Albersmeier A."/>
            <person name="Kalinowski J."/>
            <person name="Ruckert C."/>
        </authorList>
    </citation>
    <scope>NUCLEOTIDE SEQUENCE</scope>
    <source>
        <strain evidence="1">JCM 16108</strain>
    </source>
</reference>
<keyword evidence="2" id="KW-0378">Hydrolase</keyword>
<dbReference type="EMBL" id="JAGGKO010000001">
    <property type="protein sequence ID" value="MBP1953310.1"/>
    <property type="molecule type" value="Genomic_DNA"/>
</dbReference>
<dbReference type="SUPFAM" id="SSF52540">
    <property type="entry name" value="P-loop containing nucleoside triphosphate hydrolases"/>
    <property type="match status" value="1"/>
</dbReference>
<reference evidence="2" key="3">
    <citation type="submission" date="2021-03" db="EMBL/GenBank/DDBJ databases">
        <title>Genomic Encyclopedia of Type Strains, Phase IV (KMG-IV): sequencing the most valuable type-strain genomes for metagenomic binning, comparative biology and taxonomic classification.</title>
        <authorList>
            <person name="Goeker M."/>
        </authorList>
    </citation>
    <scope>NUCLEOTIDE SEQUENCE</scope>
    <source>
        <strain evidence="2">DSM 22443</strain>
    </source>
</reference>
<organism evidence="1 3">
    <name type="scientific">Halarchaeum rubridurum</name>
    <dbReference type="NCBI Taxonomy" id="489911"/>
    <lineage>
        <taxon>Archaea</taxon>
        <taxon>Methanobacteriati</taxon>
        <taxon>Methanobacteriota</taxon>
        <taxon>Stenosarchaea group</taxon>
        <taxon>Halobacteria</taxon>
        <taxon>Halobacteriales</taxon>
        <taxon>Halobacteriaceae</taxon>
    </lineage>
</organism>
<keyword evidence="3" id="KW-1185">Reference proteome</keyword>
<dbReference type="PANTHER" id="PTHR30121">
    <property type="entry name" value="UNCHARACTERIZED PROTEIN YJGR-RELATED"/>
    <property type="match status" value="1"/>
</dbReference>
<dbReference type="EMBL" id="BMOO01000003">
    <property type="protein sequence ID" value="GGM66282.1"/>
    <property type="molecule type" value="Genomic_DNA"/>
</dbReference>
<reference evidence="1" key="2">
    <citation type="submission" date="2020-09" db="EMBL/GenBank/DDBJ databases">
        <authorList>
            <person name="Sun Q."/>
            <person name="Ohkuma M."/>
        </authorList>
    </citation>
    <scope>NUCLEOTIDE SEQUENCE</scope>
    <source>
        <strain evidence="1">JCM 16108</strain>
    </source>
</reference>
<dbReference type="InterPro" id="IPR051162">
    <property type="entry name" value="T4SS_component"/>
</dbReference>
<keyword evidence="2" id="KW-0067">ATP-binding</keyword>
<dbReference type="GO" id="GO:0004386">
    <property type="term" value="F:helicase activity"/>
    <property type="evidence" value="ECO:0007669"/>
    <property type="project" value="UniProtKB-KW"/>
</dbReference>
<gene>
    <name evidence="1" type="ORF">GCM10009017_15450</name>
    <name evidence="2" type="ORF">J2752_000191</name>
</gene>
<dbReference type="RefSeq" id="WP_188871570.1">
    <property type="nucleotide sequence ID" value="NZ_BMOO01000003.1"/>
</dbReference>
<dbReference type="CDD" id="cd01127">
    <property type="entry name" value="TrwB_TraG_TraD_VirD4"/>
    <property type="match status" value="1"/>
</dbReference>
<evidence type="ECO:0000313" key="2">
    <source>
        <dbReference type="EMBL" id="MBP1953310.1"/>
    </source>
</evidence>
<keyword evidence="2" id="KW-0547">Nucleotide-binding</keyword>
<protein>
    <submittedName>
        <fullName evidence="2">DNA helicase HerA-like ATPase</fullName>
    </submittedName>
</protein>
<name>A0A830FZ58_9EURY</name>
<dbReference type="PANTHER" id="PTHR30121:SF6">
    <property type="entry name" value="SLR6007 PROTEIN"/>
    <property type="match status" value="1"/>
</dbReference>
<dbReference type="InterPro" id="IPR027417">
    <property type="entry name" value="P-loop_NTPase"/>
</dbReference>
<dbReference type="OrthoDB" id="214394at2157"/>
<keyword evidence="2" id="KW-0347">Helicase</keyword>
<dbReference type="Gene3D" id="3.40.50.300">
    <property type="entry name" value="P-loop containing nucleotide triphosphate hydrolases"/>
    <property type="match status" value="2"/>
</dbReference>
<evidence type="ECO:0000313" key="3">
    <source>
        <dbReference type="Proteomes" id="UP000614609"/>
    </source>
</evidence>
<dbReference type="AlphaFoldDB" id="A0A830FZ58"/>
<sequence>MSPRIDSGDDLPVPVADARPYLRVRPTDERLSTIIVTAAFERLHGLRGATPSGVLGRLRAPPRPIIEILVVSTGGPDAHIDYYLGVDDPALHESLTHTLRGLFPDTYEFETVQRTAGWLRGLGDTDAPVTGVAFEGRPERRDDWQTQLTPFGDFLDDEHGRVPLAAVVETMAASEVPMVYQALLQALPDWSREAEARRASIEAHQDTLGDQVTTALFGAPEDPAAMRSMGDQQRLDELAEKDARHAFTCTARVAIFDEASSTREELANAFGGLSHTCYTVAAATRTGRRGRALFEAVCERRITTRSWWRRLRPKPDALVVDASEAGSFCLLDGAALTVAGSRAVAPTPGEATTLPTPPAEQLARYRGSGLPLGVPLNDDGVADVDPVVLPPALQPMHVAWFGKTGSGKSTALINAMLANHAATDGADILIDPKGDGMAREYLRAHYATYGTLENVYYFDCARVLPAFAFFDIRDELAAGVPRETAVADTVDHYVEILTHVMGRERFERAVRSPDIIRYLLTATFDPVHGRDAFTHRDFDAVVRRMQDRQTPPPVSDTDLERLLAGVATTPTRSFDEIMQGVVNRIEKIPIDRRLTRVFNHAPEADDPHFDLVDVLDDDAVVIFDTGDLRSEAQRALTLVVLSNLWTALRRRTRRAPDATHPLVNVYVEEAASVAVSDLLTQLLSQSRSFGCSVTLATQFPAQLRDHDRDVYAELLNNVSTVVTGNVAVDRRLGERFATDAMDENAVSNRLRALRRGQWLVSLPASFDAPEPRPFLVASLPLPRGDPDGPTPLSPHADAACAAEIDQLEARTERVAGITLRDPTVVGAPTTQQSEPATVRVDTALAHTKRLPRTVAYEAASHALRCRRCDNRYDPSFDGLVRAIECCSSLDDTERDDIPICALTLKLTSEERVASEWTDTQLVFLQAVYNAQQGRYDPLEYDILSDSMIRLQEYTGIDDDAVHALLDTDLLRHDTDHPHRLYSVTPDGRDAIGESYRQGVDYGHGKGDLEESSEHVLGVEAARQYLEREYVAAPDSRVTTVVPYYDLEGNQRLDLAGLNDDGDIVVTVEVERINHDVARAVPEDYDKMAACDPDEAIWIVMTHSAGHDVLRALNDPPEGPVRVEKTYAASTTPIEFRIDTPGLTAIYPVEWLRDTYLDTD</sequence>
<comment type="caution">
    <text evidence="1">The sequence shown here is derived from an EMBL/GenBank/DDBJ whole genome shotgun (WGS) entry which is preliminary data.</text>
</comment>
<dbReference type="Proteomes" id="UP000765891">
    <property type="component" value="Unassembled WGS sequence"/>
</dbReference>